<dbReference type="SUPFAM" id="SSF55797">
    <property type="entry name" value="PR-1-like"/>
    <property type="match status" value="1"/>
</dbReference>
<dbReference type="InterPro" id="IPR035940">
    <property type="entry name" value="CAP_sf"/>
</dbReference>
<dbReference type="SMART" id="SM00198">
    <property type="entry name" value="SCP"/>
    <property type="match status" value="1"/>
</dbReference>
<dbReference type="CDD" id="cd05380">
    <property type="entry name" value="CAP_euk"/>
    <property type="match status" value="1"/>
</dbReference>
<dbReference type="OrthoDB" id="414826at2759"/>
<evidence type="ECO:0000259" key="1">
    <source>
        <dbReference type="SMART" id="SM00198"/>
    </source>
</evidence>
<sequence length="350" mass="40618">MIVFIAISPVYTGENYCTSKYKCGKEFNTMCTFRQEKDKYRCKSMENSMNAAFRLLILSTHNNFRQQVALGLFKPPNSSEAWPKAGNMKQLSWDYALEHVATRWAFQCQWGRDKCRRTLDWANPYQSVWHNWSELIHPLPNDALKYFQAQVKYFSKFPLNYTEDNKARPWGLFTQMIWGETYKIGCGYVTYKKPASSQPDEADLVEKWAVVVCNYAPEGNVVGKELYIKLEKNHPPPPAQKKCPIGWLIRDPSKIPTVYPDLCARLIDLPADIPIPDDPNRADSPRRTTILFVSIINAFYVLVQSRKYRNTSTLHQQELLIPENSRTPDFHKCTFRIPIINSQISNEIDV</sequence>
<dbReference type="AlphaFoldDB" id="A0A8S9XK88"/>
<dbReference type="PROSITE" id="PS01010">
    <property type="entry name" value="CRISP_2"/>
    <property type="match status" value="1"/>
</dbReference>
<proteinExistence type="predicted"/>
<dbReference type="Gene3D" id="3.40.33.10">
    <property type="entry name" value="CAP"/>
    <property type="match status" value="1"/>
</dbReference>
<dbReference type="InterPro" id="IPR018244">
    <property type="entry name" value="Allrgn_V5/Tpx1_CS"/>
</dbReference>
<dbReference type="EMBL" id="WIXP02000007">
    <property type="protein sequence ID" value="KAF6208691.1"/>
    <property type="molecule type" value="Genomic_DNA"/>
</dbReference>
<name>A0A8S9XK88_APOLU</name>
<dbReference type="InterPro" id="IPR002413">
    <property type="entry name" value="V5_allergen-like"/>
</dbReference>
<evidence type="ECO:0000313" key="2">
    <source>
        <dbReference type="EMBL" id="KAF6208691.1"/>
    </source>
</evidence>
<evidence type="ECO:0000313" key="3">
    <source>
        <dbReference type="Proteomes" id="UP000466442"/>
    </source>
</evidence>
<protein>
    <recommendedName>
        <fullName evidence="1">SCP domain-containing protein</fullName>
    </recommendedName>
</protein>
<dbReference type="InterPro" id="IPR001283">
    <property type="entry name" value="CRISP-related"/>
</dbReference>
<dbReference type="GO" id="GO:0005576">
    <property type="term" value="C:extracellular region"/>
    <property type="evidence" value="ECO:0007669"/>
    <property type="project" value="UniProtKB-SubCell"/>
</dbReference>
<dbReference type="InterPro" id="IPR014044">
    <property type="entry name" value="CAP_dom"/>
</dbReference>
<dbReference type="PRINTS" id="PR00837">
    <property type="entry name" value="V5TPXLIKE"/>
</dbReference>
<keyword evidence="3" id="KW-1185">Reference proteome</keyword>
<gene>
    <name evidence="2" type="ORF">GE061_017149</name>
</gene>
<comment type="caution">
    <text evidence="2">The sequence shown here is derived from an EMBL/GenBank/DDBJ whole genome shotgun (WGS) entry which is preliminary data.</text>
</comment>
<dbReference type="Proteomes" id="UP000466442">
    <property type="component" value="Unassembled WGS sequence"/>
</dbReference>
<dbReference type="Pfam" id="PF00188">
    <property type="entry name" value="CAP"/>
    <property type="match status" value="1"/>
</dbReference>
<dbReference type="PANTHER" id="PTHR10334">
    <property type="entry name" value="CYSTEINE-RICH SECRETORY PROTEIN-RELATED"/>
    <property type="match status" value="1"/>
</dbReference>
<organism evidence="2 3">
    <name type="scientific">Apolygus lucorum</name>
    <name type="common">Small green plant bug</name>
    <name type="synonym">Lygocoris lucorum</name>
    <dbReference type="NCBI Taxonomy" id="248454"/>
    <lineage>
        <taxon>Eukaryota</taxon>
        <taxon>Metazoa</taxon>
        <taxon>Ecdysozoa</taxon>
        <taxon>Arthropoda</taxon>
        <taxon>Hexapoda</taxon>
        <taxon>Insecta</taxon>
        <taxon>Pterygota</taxon>
        <taxon>Neoptera</taxon>
        <taxon>Paraneoptera</taxon>
        <taxon>Hemiptera</taxon>
        <taxon>Heteroptera</taxon>
        <taxon>Panheteroptera</taxon>
        <taxon>Cimicomorpha</taxon>
        <taxon>Miridae</taxon>
        <taxon>Mirini</taxon>
        <taxon>Apolygus</taxon>
    </lineage>
</organism>
<dbReference type="PRINTS" id="PR00838">
    <property type="entry name" value="V5ALLERGEN"/>
</dbReference>
<reference evidence="2" key="1">
    <citation type="journal article" date="2021" name="Mol. Ecol. Resour.">
        <title>Apolygus lucorum genome provides insights into omnivorousness and mesophyll feeding.</title>
        <authorList>
            <person name="Liu Y."/>
            <person name="Liu H."/>
            <person name="Wang H."/>
            <person name="Huang T."/>
            <person name="Liu B."/>
            <person name="Yang B."/>
            <person name="Yin L."/>
            <person name="Li B."/>
            <person name="Zhang Y."/>
            <person name="Zhang S."/>
            <person name="Jiang F."/>
            <person name="Zhang X."/>
            <person name="Ren Y."/>
            <person name="Wang B."/>
            <person name="Wang S."/>
            <person name="Lu Y."/>
            <person name="Wu K."/>
            <person name="Fan W."/>
            <person name="Wang G."/>
        </authorList>
    </citation>
    <scope>NUCLEOTIDE SEQUENCE</scope>
    <source>
        <strain evidence="2">12Hb</strain>
    </source>
</reference>
<accession>A0A8S9XK88</accession>
<feature type="domain" description="SCP" evidence="1">
    <location>
        <begin position="52"/>
        <end position="223"/>
    </location>
</feature>